<dbReference type="Proteomes" id="UP001055811">
    <property type="component" value="Linkage Group LG01"/>
</dbReference>
<keyword evidence="2" id="KW-1185">Reference proteome</keyword>
<gene>
    <name evidence="1" type="ORF">L2E82_04721</name>
</gene>
<protein>
    <submittedName>
        <fullName evidence="1">Uncharacterized protein</fullName>
    </submittedName>
</protein>
<evidence type="ECO:0000313" key="1">
    <source>
        <dbReference type="EMBL" id="KAI3791112.1"/>
    </source>
</evidence>
<accession>A0ACB9H834</accession>
<evidence type="ECO:0000313" key="2">
    <source>
        <dbReference type="Proteomes" id="UP001055811"/>
    </source>
</evidence>
<reference evidence="2" key="1">
    <citation type="journal article" date="2022" name="Mol. Ecol. Resour.">
        <title>The genomes of chicory, endive, great burdock and yacon provide insights into Asteraceae palaeo-polyploidization history and plant inulin production.</title>
        <authorList>
            <person name="Fan W."/>
            <person name="Wang S."/>
            <person name="Wang H."/>
            <person name="Wang A."/>
            <person name="Jiang F."/>
            <person name="Liu H."/>
            <person name="Zhao H."/>
            <person name="Xu D."/>
            <person name="Zhang Y."/>
        </authorList>
    </citation>
    <scope>NUCLEOTIDE SEQUENCE [LARGE SCALE GENOMIC DNA]</scope>
    <source>
        <strain evidence="2">cv. Punajuju</strain>
    </source>
</reference>
<dbReference type="EMBL" id="CM042009">
    <property type="protein sequence ID" value="KAI3791112.1"/>
    <property type="molecule type" value="Genomic_DNA"/>
</dbReference>
<organism evidence="1 2">
    <name type="scientific">Cichorium intybus</name>
    <name type="common">Chicory</name>
    <dbReference type="NCBI Taxonomy" id="13427"/>
    <lineage>
        <taxon>Eukaryota</taxon>
        <taxon>Viridiplantae</taxon>
        <taxon>Streptophyta</taxon>
        <taxon>Embryophyta</taxon>
        <taxon>Tracheophyta</taxon>
        <taxon>Spermatophyta</taxon>
        <taxon>Magnoliopsida</taxon>
        <taxon>eudicotyledons</taxon>
        <taxon>Gunneridae</taxon>
        <taxon>Pentapetalae</taxon>
        <taxon>asterids</taxon>
        <taxon>campanulids</taxon>
        <taxon>Asterales</taxon>
        <taxon>Asteraceae</taxon>
        <taxon>Cichorioideae</taxon>
        <taxon>Cichorieae</taxon>
        <taxon>Cichoriinae</taxon>
        <taxon>Cichorium</taxon>
    </lineage>
</organism>
<comment type="caution">
    <text evidence="1">The sequence shown here is derived from an EMBL/GenBank/DDBJ whole genome shotgun (WGS) entry which is preliminary data.</text>
</comment>
<sequence length="128" mass="14119">MSEWKTIASGVDLAKVHYNPFAVGFQLTANTCCQSCLQKYSQVNWKLSHFFTSSNFSVNQHQLTPSSSAGCTKAHSPRVLDTCTTATAISSRIASHSSRYKVLGIQIGADVIDRCKVFVRDSNRDSLR</sequence>
<reference evidence="1 2" key="2">
    <citation type="journal article" date="2022" name="Mol. Ecol. Resour.">
        <title>The genomes of chicory, endive, great burdock and yacon provide insights into Asteraceae paleo-polyploidization history and plant inulin production.</title>
        <authorList>
            <person name="Fan W."/>
            <person name="Wang S."/>
            <person name="Wang H."/>
            <person name="Wang A."/>
            <person name="Jiang F."/>
            <person name="Liu H."/>
            <person name="Zhao H."/>
            <person name="Xu D."/>
            <person name="Zhang Y."/>
        </authorList>
    </citation>
    <scope>NUCLEOTIDE SEQUENCE [LARGE SCALE GENOMIC DNA]</scope>
    <source>
        <strain evidence="2">cv. Punajuju</strain>
        <tissue evidence="1">Leaves</tissue>
    </source>
</reference>
<name>A0ACB9H834_CICIN</name>
<proteinExistence type="predicted"/>